<dbReference type="InterPro" id="IPR009387">
    <property type="entry name" value="HigB-2"/>
</dbReference>
<proteinExistence type="predicted"/>
<dbReference type="AlphaFoldDB" id="A0AAV5N472"/>
<sequence length="103" mass="12033">MIFVETPIFTEDCKILLTDDSYLYLQQFLAENPVAGDVIQGTGGLRKVRWLVRGEGKRSGVRIIYYYKVSDSQMRMLLIYRKGVKDDLSVAEKRALRQLNERW</sequence>
<comment type="caution">
    <text evidence="1">The sequence shown here is derived from an EMBL/GenBank/DDBJ whole genome shotgun (WGS) entry which is preliminary data.</text>
</comment>
<evidence type="ECO:0000313" key="1">
    <source>
        <dbReference type="EMBL" id="GKX56908.1"/>
    </source>
</evidence>
<name>A0AAV5N472_9GAMM</name>
<gene>
    <name evidence="1" type="ORF">SOASR030_30200</name>
</gene>
<keyword evidence="2" id="KW-1185">Reference proteome</keyword>
<organism evidence="1 2">
    <name type="scientific">Leminorella grimontii</name>
    <dbReference type="NCBI Taxonomy" id="82981"/>
    <lineage>
        <taxon>Bacteria</taxon>
        <taxon>Pseudomonadati</taxon>
        <taxon>Pseudomonadota</taxon>
        <taxon>Gammaproteobacteria</taxon>
        <taxon>Enterobacterales</taxon>
        <taxon>Budviciaceae</taxon>
        <taxon>Leminorella</taxon>
    </lineage>
</organism>
<dbReference type="EMBL" id="BRLH01000009">
    <property type="protein sequence ID" value="GKX56908.1"/>
    <property type="molecule type" value="Genomic_DNA"/>
</dbReference>
<protein>
    <recommendedName>
        <fullName evidence="3">Type II toxin-antitoxin system RelE/ParE family toxin</fullName>
    </recommendedName>
</protein>
<accession>A0AAV5N472</accession>
<evidence type="ECO:0000313" key="2">
    <source>
        <dbReference type="Proteomes" id="UP001058124"/>
    </source>
</evidence>
<reference evidence="1" key="1">
    <citation type="submission" date="2022-06" db="EMBL/GenBank/DDBJ databases">
        <title>Draft genome sequences of Leminorella grimontii str. JCM5902.</title>
        <authorList>
            <person name="Wakabayashi Y."/>
            <person name="Kojima K."/>
        </authorList>
    </citation>
    <scope>NUCLEOTIDE SEQUENCE</scope>
    <source>
        <strain evidence="1">JCM 5902</strain>
    </source>
</reference>
<dbReference type="RefSeq" id="WP_027275025.1">
    <property type="nucleotide sequence ID" value="NZ_BRLH01000009.1"/>
</dbReference>
<evidence type="ECO:0008006" key="3">
    <source>
        <dbReference type="Google" id="ProtNLM"/>
    </source>
</evidence>
<dbReference type="Proteomes" id="UP001058124">
    <property type="component" value="Unassembled WGS sequence"/>
</dbReference>
<dbReference type="PIRSF" id="PIRSF039032">
    <property type="entry name" value="HigB-2"/>
    <property type="match status" value="1"/>
</dbReference>